<feature type="compositionally biased region" description="Low complexity" evidence="1">
    <location>
        <begin position="1764"/>
        <end position="1796"/>
    </location>
</feature>
<feature type="compositionally biased region" description="Pro residues" evidence="1">
    <location>
        <begin position="1797"/>
        <end position="1807"/>
    </location>
</feature>
<feature type="region of interest" description="Disordered" evidence="1">
    <location>
        <begin position="277"/>
        <end position="321"/>
    </location>
</feature>
<evidence type="ECO:0000256" key="1">
    <source>
        <dbReference type="SAM" id="MobiDB-lite"/>
    </source>
</evidence>
<feature type="compositionally biased region" description="Low complexity" evidence="1">
    <location>
        <begin position="871"/>
        <end position="880"/>
    </location>
</feature>
<sequence>MDLSTESRKSSFEKQTHDSPLASDLSATTPLSSSQSPLSPFCVPRLFSRQFLPPWFDAPLREATLSALPCCPRCCSCAQARPPVSPLSLRGTLSLTACAPRCGRGGAAVRLSSVTSSSRPSSGRPPRLPVPVRPSSLSSSSSSSLLSPSSLASPSSLSAASLASPSSFSAWLAFTPQAVSSGDRDASCLGPLETEDASATCSATRDGQPAASPRISGESSGRRVFSGFRSHSASRVSPAAFFCSPEQRGGRQTRKRKARKSGLTPFLRRMRLSIYRASSPPSLVPPPAPPLPPADSTHLSKNESRLAQHRRRTRTRLSLPALQSFASDTEECLTTPARSLDAGASWAPWPAAARATTARRASGGRGDPAAARGESGREGEKLKKAVADASAPGEEAREDAYEAAPPPRGSGACGCGCPRCGGGASPLVKDAGPLADCTGARSGGKQEKSVTREGGGGRCEAGSLCMHQREEIQKQMEALTSLIWEFAFDPRDWESFRRVDRAGRRFAETALSSSLHLLRFCPAPAARPGVARAFSRVRQLLPELLLDCAVSDFLNPSSFVARSQGSSAGPSSRGRGGAAVAPLDSGCGEWTVWLYDRAAPVSPRLLAPGAAAGLAARSAPSLAQALAGAVETLEVGGEWVEYAEGTFLAWGSSARQGEGLGAVDREAERAGSVEKDAGAGDHATVNLHPRASREASSSPACASTGSLARAGAASFCFSPLPQVSPRHFAQAREAFLRAYRQRLVSALRSQSLAGAGHRAARQSLPGRLFAAAAGSISSSSSSPPCVEPIGSTCGGWRACASLQSPRGRSPADAPAAVACKAAAAEAAATRRVFELQKSRAPAFLADETHPFLFDIVWARPRESDGGGCGGPAPQAPRAQAVTPRWTAKLSPSDSPRVSSRQPAPGVPALSRASPSATCASPVSLASPASFSAAPPHSFSSSRRVGGGVVVIYRAPFDVAAALSHSRLWGFLFAAFARGLDAAVECLRVYDAAGLPVSWNGYLSSPCPRWAPSPLSSLALPRAPPSPFPFLSAPALSPRADSPPASSEGAFISALSVLPSFWLGSRAASRCGGGGLAPVWRVRPLRGRLQPSGEAGKTVRDVLLQQLIEEGAFCYLRRRGYTTEGLYVRAAPPSLAAPPWSRPEPGAPEGASPGCRQRLRHAGWIAQAGGLRSPRERSGFGGGGGLQAFDGGCEGRGWRRAREVPCERGLREPREESRAWVRGRESWVGYAEEERDSLWNWDGEDTRRGAAANVQEKWIHVPPFRLSLTPRASSAGAPPACIFAYEQALDEERRCREDEQKPWRRGRAHSASLWPPPPVSLLRRRELCASRAMDCAQCRGAAVEETGPSRGLGLGAPGEATSQGEDKCPLAPTSAPDAALLLSRDAFSPGYFHSPLVVEEGEESLRGTGRGIPQEPAGEADGAFPALHVSPPASLSSSVFSFVLSPAAQGQAAPSQLSTLSRLSPTPGEDPECPPGLLSLSVPVAAGFEAATRASAGSGRQRARPSSPWGASGAVSSPAATARPRTPPSVYAPTATSLALLPGAACRSRPRQSSGAFSAECRMAPRRRVERGRTSSRLPAAAFLSPASPSLPHHGARARGAGEETGRVTRRPRRTSSGWSINVMRESDERAGEAAARAGRRERRSTWLFGTPSELDPRRQRRLTATAPLRRPRHGRRSESSDWGSAPCDENEESQDAQTVESEGRDAAEDPPEAAKRGCGKAGEGFPPCLREADTRSYAGMNSYSGQFSFSVSPTLSLNRGCQMPAATSASPSPSCLSARVPAFSSPAAASASAAFSPSPPPAGSPPRPRWRDTGPRPSPLARCDEEELRGETCAAGLAPVAKNEEYTGEQAQPVEGDRAPHASRPGSLPLSPFSACLSPVGDTENGADGSAGAEGQEAKRRRRNSGLSPLLRRLSLQGGEGGQMGRVAATRFTGEEVQGLKDGNRGGQDRPEEEGAEGADARGAPQTPLFSSSAAFALSSSSSSLSTRTSMRSVRTFSSHHLCSAAARLKKHFALLSPDEATRSQSTRYLSASSLSISLPSTAPSPRPPASPLLQSSSFWCSPVSSPPSSLPSRASPPPPPSSASSGSPLSQGGRSTSASRASHGEPRPPSASPRPSAAPSPVALGASSPPGGSPPLSRRRQGQVRRATAEDFRAAQRRQPRTPQSARGCQQQLARSRRAHAGVESQSAGGKEREGGRGLMAGAEAEKKRQGGARTPPPAARAKARCEATPPRLRQPVNEQKRRRADREENSEEKGTKTRRTEAGTGQPKRLLGDARGGAASRRVSHSSRVNLSKR</sequence>
<dbReference type="OrthoDB" id="334034at2759"/>
<feature type="compositionally biased region" description="Low complexity" evidence="1">
    <location>
        <begin position="2052"/>
        <end position="2064"/>
    </location>
</feature>
<feature type="compositionally biased region" description="Low complexity" evidence="1">
    <location>
        <begin position="1574"/>
        <end position="1591"/>
    </location>
</feature>
<protein>
    <submittedName>
        <fullName evidence="2">Uncharacterized protein</fullName>
    </submittedName>
</protein>
<feature type="region of interest" description="Disordered" evidence="1">
    <location>
        <begin position="1542"/>
        <end position="1731"/>
    </location>
</feature>
<feature type="region of interest" description="Disordered" evidence="1">
    <location>
        <begin position="1347"/>
        <end position="1368"/>
    </location>
</feature>
<feature type="region of interest" description="Disordered" evidence="1">
    <location>
        <begin position="863"/>
        <end position="913"/>
    </location>
</feature>
<feature type="region of interest" description="Disordered" evidence="1">
    <location>
        <begin position="1"/>
        <end position="38"/>
    </location>
</feature>
<feature type="compositionally biased region" description="Low complexity" evidence="1">
    <location>
        <begin position="2278"/>
        <end position="2296"/>
    </location>
</feature>
<keyword evidence="3" id="KW-1185">Reference proteome</keyword>
<feature type="region of interest" description="Disordered" evidence="1">
    <location>
        <begin position="1450"/>
        <end position="1477"/>
    </location>
</feature>
<dbReference type="Proteomes" id="UP000224006">
    <property type="component" value="Chromosome VI"/>
</dbReference>
<feature type="region of interest" description="Disordered" evidence="1">
    <location>
        <begin position="199"/>
        <end position="224"/>
    </location>
</feature>
<feature type="compositionally biased region" description="Pro residues" evidence="1">
    <location>
        <begin position="2108"/>
        <end position="2119"/>
    </location>
</feature>
<feature type="compositionally biased region" description="Pro residues" evidence="1">
    <location>
        <begin position="2065"/>
        <end position="2082"/>
    </location>
</feature>
<name>A0A2A9MES3_BESBE</name>
<feature type="compositionally biased region" description="Basic and acidic residues" evidence="1">
    <location>
        <begin position="1701"/>
        <end position="1715"/>
    </location>
</feature>
<comment type="caution">
    <text evidence="2">The sequence shown here is derived from an EMBL/GenBank/DDBJ whole genome shotgun (WGS) entry which is preliminary data.</text>
</comment>
<feature type="region of interest" description="Disordered" evidence="1">
    <location>
        <begin position="1401"/>
        <end position="1424"/>
    </location>
</feature>
<feature type="compositionally biased region" description="Basic and acidic residues" evidence="1">
    <location>
        <begin position="663"/>
        <end position="679"/>
    </location>
</feature>
<feature type="compositionally biased region" description="Low complexity" evidence="1">
    <location>
        <begin position="110"/>
        <end position="125"/>
    </location>
</feature>
<proteinExistence type="predicted"/>
<feature type="compositionally biased region" description="Basic and acidic residues" evidence="1">
    <location>
        <begin position="374"/>
        <end position="386"/>
    </location>
</feature>
<feature type="compositionally biased region" description="Low complexity" evidence="1">
    <location>
        <begin position="1961"/>
        <end position="1970"/>
    </location>
</feature>
<organism evidence="2 3">
    <name type="scientific">Besnoitia besnoiti</name>
    <name type="common">Apicomplexan protozoan</name>
    <dbReference type="NCBI Taxonomy" id="94643"/>
    <lineage>
        <taxon>Eukaryota</taxon>
        <taxon>Sar</taxon>
        <taxon>Alveolata</taxon>
        <taxon>Apicomplexa</taxon>
        <taxon>Conoidasida</taxon>
        <taxon>Coccidia</taxon>
        <taxon>Eucoccidiorida</taxon>
        <taxon>Eimeriorina</taxon>
        <taxon>Sarcocystidae</taxon>
        <taxon>Besnoitia</taxon>
    </lineage>
</organism>
<feature type="region of interest" description="Disordered" evidence="1">
    <location>
        <begin position="1491"/>
        <end position="1530"/>
    </location>
</feature>
<feature type="compositionally biased region" description="Basic and acidic residues" evidence="1">
    <location>
        <begin position="1"/>
        <end position="17"/>
    </location>
</feature>
<feature type="compositionally biased region" description="Low complexity" evidence="1">
    <location>
        <begin position="2120"/>
        <end position="2137"/>
    </location>
</feature>
<dbReference type="GeneID" id="40311405"/>
<feature type="compositionally biased region" description="Pro residues" evidence="1">
    <location>
        <begin position="282"/>
        <end position="293"/>
    </location>
</feature>
<feature type="region of interest" description="Disordered" evidence="1">
    <location>
        <begin position="110"/>
        <end position="148"/>
    </location>
</feature>
<reference evidence="2 3" key="1">
    <citation type="submission" date="2017-09" db="EMBL/GenBank/DDBJ databases">
        <title>Genome sequencing of Besnoitia besnoiti strain Bb-Ger1.</title>
        <authorList>
            <person name="Schares G."/>
            <person name="Venepally P."/>
            <person name="Lorenzi H.A."/>
        </authorList>
    </citation>
    <scope>NUCLEOTIDE SEQUENCE [LARGE SCALE GENOMIC DNA]</scope>
    <source>
        <strain evidence="2 3">Bb-Ger1</strain>
    </source>
</reference>
<feature type="compositionally biased region" description="Low complexity" evidence="1">
    <location>
        <begin position="349"/>
        <end position="361"/>
    </location>
</feature>
<feature type="compositionally biased region" description="Polar residues" evidence="1">
    <location>
        <begin position="889"/>
        <end position="901"/>
    </location>
</feature>
<feature type="region of interest" description="Disordered" evidence="1">
    <location>
        <begin position="1754"/>
        <end position="1970"/>
    </location>
</feature>
<dbReference type="EMBL" id="NWUJ01000006">
    <property type="protein sequence ID" value="PFH34446.1"/>
    <property type="molecule type" value="Genomic_DNA"/>
</dbReference>
<feature type="region of interest" description="Disordered" evidence="1">
    <location>
        <begin position="660"/>
        <end position="683"/>
    </location>
</feature>
<feature type="compositionally biased region" description="Basic and acidic residues" evidence="1">
    <location>
        <begin position="2246"/>
        <end position="2263"/>
    </location>
</feature>
<feature type="compositionally biased region" description="Low complexity" evidence="1">
    <location>
        <begin position="133"/>
        <end position="148"/>
    </location>
</feature>
<feature type="compositionally biased region" description="Low complexity" evidence="1">
    <location>
        <begin position="2023"/>
        <end position="2042"/>
    </location>
</feature>
<evidence type="ECO:0000313" key="2">
    <source>
        <dbReference type="EMBL" id="PFH34446.1"/>
    </source>
</evidence>
<dbReference type="RefSeq" id="XP_029218455.1">
    <property type="nucleotide sequence ID" value="XM_029364872.1"/>
</dbReference>
<feature type="region of interest" description="Disordered" evidence="1">
    <location>
        <begin position="2019"/>
        <end position="2296"/>
    </location>
</feature>
<gene>
    <name evidence="2" type="ORF">BESB_064770</name>
</gene>
<accession>A0A2A9MES3</accession>
<feature type="compositionally biased region" description="Low complexity" evidence="1">
    <location>
        <begin position="1491"/>
        <end position="1507"/>
    </location>
</feature>
<dbReference type="KEGG" id="bbes:BESB_064770"/>
<feature type="compositionally biased region" description="Low complexity" evidence="1">
    <location>
        <begin position="1905"/>
        <end position="1917"/>
    </location>
</feature>
<feature type="compositionally biased region" description="Low complexity" evidence="1">
    <location>
        <begin position="25"/>
        <end position="38"/>
    </location>
</feature>
<feature type="compositionally biased region" description="Basic and acidic residues" evidence="1">
    <location>
        <begin position="1938"/>
        <end position="1950"/>
    </location>
</feature>
<feature type="region of interest" description="Disordered" evidence="1">
    <location>
        <begin position="349"/>
        <end position="409"/>
    </location>
</feature>
<dbReference type="VEuPathDB" id="ToxoDB:BESB_064770"/>
<evidence type="ECO:0000313" key="3">
    <source>
        <dbReference type="Proteomes" id="UP000224006"/>
    </source>
</evidence>